<keyword evidence="3" id="KW-1185">Reference proteome</keyword>
<feature type="compositionally biased region" description="Basic and acidic residues" evidence="1">
    <location>
        <begin position="10"/>
        <end position="20"/>
    </location>
</feature>
<name>A0AAN8I2F2_9EURO</name>
<dbReference type="Proteomes" id="UP001316803">
    <property type="component" value="Unassembled WGS sequence"/>
</dbReference>
<sequence length="179" mass="20969">MPTKRKPAQKQKDNKKKERPSLTPSEQEILDRLPPPGELTRKVLAKDKVAPTYLLYVVLHTTFERPPQVIIRKTYESQFEALEAFRREYDMWITGDAKTGLFPRRHTEQQLASSYLFNIMEMNKRKTAAPEDIVAENKYRGRGKVEYTIVHRDDADLEDDDHSKRRCVVVCEETTSEKM</sequence>
<dbReference type="EMBL" id="JAKLMC020000045">
    <property type="protein sequence ID" value="KAK5948574.1"/>
    <property type="molecule type" value="Genomic_DNA"/>
</dbReference>
<protein>
    <submittedName>
        <fullName evidence="2">Uncharacterized protein</fullName>
    </submittedName>
</protein>
<evidence type="ECO:0000256" key="1">
    <source>
        <dbReference type="SAM" id="MobiDB-lite"/>
    </source>
</evidence>
<organism evidence="2 3">
    <name type="scientific">Knufia fluminis</name>
    <dbReference type="NCBI Taxonomy" id="191047"/>
    <lineage>
        <taxon>Eukaryota</taxon>
        <taxon>Fungi</taxon>
        <taxon>Dikarya</taxon>
        <taxon>Ascomycota</taxon>
        <taxon>Pezizomycotina</taxon>
        <taxon>Eurotiomycetes</taxon>
        <taxon>Chaetothyriomycetidae</taxon>
        <taxon>Chaetothyriales</taxon>
        <taxon>Trichomeriaceae</taxon>
        <taxon>Knufia</taxon>
    </lineage>
</organism>
<evidence type="ECO:0000313" key="3">
    <source>
        <dbReference type="Proteomes" id="UP001316803"/>
    </source>
</evidence>
<proteinExistence type="predicted"/>
<evidence type="ECO:0000313" key="2">
    <source>
        <dbReference type="EMBL" id="KAK5948574.1"/>
    </source>
</evidence>
<dbReference type="AlphaFoldDB" id="A0AAN8I2F2"/>
<reference evidence="2 3" key="1">
    <citation type="submission" date="2022-12" db="EMBL/GenBank/DDBJ databases">
        <title>Genomic features and morphological characterization of a novel Knufia sp. strain isolated from spacecraft assembly facility.</title>
        <authorList>
            <person name="Teixeira M."/>
            <person name="Chander A.M."/>
            <person name="Stajich J.E."/>
            <person name="Venkateswaran K."/>
        </authorList>
    </citation>
    <scope>NUCLEOTIDE SEQUENCE [LARGE SCALE GENOMIC DNA]</scope>
    <source>
        <strain evidence="2 3">FJI-L2-BK-P2</strain>
    </source>
</reference>
<feature type="region of interest" description="Disordered" evidence="1">
    <location>
        <begin position="1"/>
        <end position="34"/>
    </location>
</feature>
<gene>
    <name evidence="2" type="ORF">OHC33_010333</name>
</gene>
<comment type="caution">
    <text evidence="2">The sequence shown here is derived from an EMBL/GenBank/DDBJ whole genome shotgun (WGS) entry which is preliminary data.</text>
</comment>
<accession>A0AAN8I2F2</accession>